<dbReference type="GeneID" id="106813685"/>
<proteinExistence type="predicted"/>
<reference evidence="4" key="1">
    <citation type="submission" date="2025-08" db="UniProtKB">
        <authorList>
            <consortium name="RefSeq"/>
        </authorList>
    </citation>
    <scope>IDENTIFICATION</scope>
</reference>
<dbReference type="Proteomes" id="UP000695022">
    <property type="component" value="Unplaced"/>
</dbReference>
<evidence type="ECO:0000313" key="4">
    <source>
        <dbReference type="RefSeq" id="XP_014673378.1"/>
    </source>
</evidence>
<evidence type="ECO:0000256" key="2">
    <source>
        <dbReference type="SAM" id="Phobius"/>
    </source>
</evidence>
<organism evidence="3 4">
    <name type="scientific">Priapulus caudatus</name>
    <name type="common">Priapulid worm</name>
    <dbReference type="NCBI Taxonomy" id="37621"/>
    <lineage>
        <taxon>Eukaryota</taxon>
        <taxon>Metazoa</taxon>
        <taxon>Ecdysozoa</taxon>
        <taxon>Scalidophora</taxon>
        <taxon>Priapulida</taxon>
        <taxon>Priapulimorpha</taxon>
        <taxon>Priapulimorphida</taxon>
        <taxon>Priapulidae</taxon>
        <taxon>Priapulus</taxon>
    </lineage>
</organism>
<name>A0ABM1EMF7_PRICU</name>
<keyword evidence="2" id="KW-0812">Transmembrane</keyword>
<feature type="compositionally biased region" description="Polar residues" evidence="1">
    <location>
        <begin position="14"/>
        <end position="27"/>
    </location>
</feature>
<keyword evidence="2" id="KW-1133">Transmembrane helix</keyword>
<keyword evidence="3" id="KW-1185">Reference proteome</keyword>
<dbReference type="RefSeq" id="XP_014673378.1">
    <property type="nucleotide sequence ID" value="XM_014817892.1"/>
</dbReference>
<feature type="transmembrane region" description="Helical" evidence="2">
    <location>
        <begin position="70"/>
        <end position="94"/>
    </location>
</feature>
<accession>A0ABM1EMF7</accession>
<protein>
    <submittedName>
        <fullName evidence="4">Uncharacterized protein LOC106813685</fullName>
    </submittedName>
</protein>
<sequence>MGIKIRPLPCVEPSWTSKTADSKSLTSMDPIVTETQKDQPTESGRSPLVVRQRSKKKSCRICKWLRTYGLAILAVCYFILVLPTGLLLCIWGIHRDNQPALAGGLTGIIVPALVAPSVYFGVRLSRQQRKDRRALYRVEV</sequence>
<feature type="region of interest" description="Disordered" evidence="1">
    <location>
        <begin position="14"/>
        <end position="49"/>
    </location>
</feature>
<feature type="transmembrane region" description="Helical" evidence="2">
    <location>
        <begin position="100"/>
        <end position="122"/>
    </location>
</feature>
<evidence type="ECO:0000256" key="1">
    <source>
        <dbReference type="SAM" id="MobiDB-lite"/>
    </source>
</evidence>
<evidence type="ECO:0000313" key="3">
    <source>
        <dbReference type="Proteomes" id="UP000695022"/>
    </source>
</evidence>
<gene>
    <name evidence="4" type="primary">LOC106813685</name>
</gene>
<keyword evidence="2" id="KW-0472">Membrane</keyword>